<evidence type="ECO:0000259" key="1">
    <source>
        <dbReference type="Pfam" id="PF04233"/>
    </source>
</evidence>
<sequence length="293" mass="33197">MIWQDYKKLYANALKTYSPKFKKELQRQVDTYCDTQDLNAISDKKIKKTIQNLHIAMGVKMAQIAEKNVSKSVKGYYGPEEFKSKQTDLFTYVMLTYLELKGLDNIAAEITNTTKNQIQQYLMKSVEEGLTMQETIKLLRTAGITDYRAEMIARTETGRAANIGSMVGTAATGLVTMKEWIAARDNRTRRVPRDMFDHFHMDGIKVAYDEKFNVKTKNGGFEQMLHPCDPSGSAGDVINCRCTLGYEAVRGEDGKPKRLQDNPPRGDMGLVWNLINNVALMQISNLIRDLLAD</sequence>
<organism evidence="2">
    <name type="scientific">uncultured Caudovirales phage</name>
    <dbReference type="NCBI Taxonomy" id="2100421"/>
    <lineage>
        <taxon>Viruses</taxon>
        <taxon>Duplodnaviria</taxon>
        <taxon>Heunggongvirae</taxon>
        <taxon>Uroviricota</taxon>
        <taxon>Caudoviricetes</taxon>
        <taxon>Peduoviridae</taxon>
        <taxon>Maltschvirus</taxon>
        <taxon>Maltschvirus maltsch</taxon>
    </lineage>
</organism>
<name>A0A6J5M4W9_9CAUD</name>
<feature type="domain" description="Phage head morphogenesis" evidence="1">
    <location>
        <begin position="116"/>
        <end position="244"/>
    </location>
</feature>
<proteinExistence type="predicted"/>
<dbReference type="InterPro" id="IPR006528">
    <property type="entry name" value="Phage_head_morphogenesis_dom"/>
</dbReference>
<gene>
    <name evidence="2" type="ORF">UFOVP426_49</name>
</gene>
<accession>A0A6J5M4W9</accession>
<dbReference type="EMBL" id="LR796396">
    <property type="protein sequence ID" value="CAB4141768.1"/>
    <property type="molecule type" value="Genomic_DNA"/>
</dbReference>
<evidence type="ECO:0000313" key="2">
    <source>
        <dbReference type="EMBL" id="CAB4141768.1"/>
    </source>
</evidence>
<protein>
    <submittedName>
        <fullName evidence="2">Phage head morphogenesis domain containing protein</fullName>
    </submittedName>
</protein>
<dbReference type="Pfam" id="PF04233">
    <property type="entry name" value="Phage_Mu_F"/>
    <property type="match status" value="1"/>
</dbReference>
<reference evidence="2" key="1">
    <citation type="submission" date="2020-04" db="EMBL/GenBank/DDBJ databases">
        <authorList>
            <person name="Chiriac C."/>
            <person name="Salcher M."/>
            <person name="Ghai R."/>
            <person name="Kavagutti S V."/>
        </authorList>
    </citation>
    <scope>NUCLEOTIDE SEQUENCE</scope>
</reference>